<sequence>MARITDTMLERSTEFIWLTGSVLEQRRMELFLGGGSRDAALAALEAYRTADGGFAFALETDVKGPNPQPLTAMTALEILAEIDALDQKAAAPICGWLTRHTAADGGVPDLLPTVTAYPRPPWVEAPPQDRGGLLTTARITGLLLEHRIEHPWIAGATAFCRKAIDELEATHPYEVYGVNLFLDHVPDRDWAIAASRRIGQMVRDGALVLLDPANPDRISPPPGYAVEEFAFACDFASPHSLAAAWFTADEMRIALDHLASEQREDGGWPIHYRRWHPAIEQQARPGFTLAALKTLRAWDQAV</sequence>
<evidence type="ECO:0000313" key="2">
    <source>
        <dbReference type="Proteomes" id="UP000308760"/>
    </source>
</evidence>
<dbReference type="OrthoDB" id="3286086at2"/>
<dbReference type="SUPFAM" id="SSF48239">
    <property type="entry name" value="Terpenoid cyclases/Protein prenyltransferases"/>
    <property type="match status" value="1"/>
</dbReference>
<dbReference type="InterPro" id="IPR008930">
    <property type="entry name" value="Terpenoid_cyclase/PrenylTrfase"/>
</dbReference>
<organism evidence="1 2">
    <name type="scientific">Glycomyces buryatensis</name>
    <dbReference type="NCBI Taxonomy" id="2570927"/>
    <lineage>
        <taxon>Bacteria</taxon>
        <taxon>Bacillati</taxon>
        <taxon>Actinomycetota</taxon>
        <taxon>Actinomycetes</taxon>
        <taxon>Glycomycetales</taxon>
        <taxon>Glycomycetaceae</taxon>
        <taxon>Glycomyces</taxon>
    </lineage>
</organism>
<name>A0A4S8QMY1_9ACTN</name>
<dbReference type="EMBL" id="STGY01000016">
    <property type="protein sequence ID" value="THV42799.1"/>
    <property type="molecule type" value="Genomic_DNA"/>
</dbReference>
<proteinExistence type="predicted"/>
<keyword evidence="2" id="KW-1185">Reference proteome</keyword>
<comment type="caution">
    <text evidence="1">The sequence shown here is derived from an EMBL/GenBank/DDBJ whole genome shotgun (WGS) entry which is preliminary data.</text>
</comment>
<evidence type="ECO:0008006" key="3">
    <source>
        <dbReference type="Google" id="ProtNLM"/>
    </source>
</evidence>
<evidence type="ECO:0000313" key="1">
    <source>
        <dbReference type="EMBL" id="THV42799.1"/>
    </source>
</evidence>
<protein>
    <recommendedName>
        <fullName evidence="3">Prenyltransferase</fullName>
    </recommendedName>
</protein>
<reference evidence="2" key="1">
    <citation type="submission" date="2019-04" db="EMBL/GenBank/DDBJ databases">
        <title>Nocardioides xinjiangensis sp. nov.</title>
        <authorList>
            <person name="Liu S."/>
        </authorList>
    </citation>
    <scope>NUCLEOTIDE SEQUENCE [LARGE SCALE GENOMIC DNA]</scope>
    <source>
        <strain evidence="2">18</strain>
    </source>
</reference>
<gene>
    <name evidence="1" type="ORF">FAB82_04595</name>
</gene>
<reference evidence="1 2" key="2">
    <citation type="submission" date="2019-05" db="EMBL/GenBank/DDBJ databases">
        <title>Glycomyces buryatensis sp. nov.</title>
        <authorList>
            <person name="Nikitina E."/>
        </authorList>
    </citation>
    <scope>NUCLEOTIDE SEQUENCE [LARGE SCALE GENOMIC DNA]</scope>
    <source>
        <strain evidence="1 2">18</strain>
    </source>
</reference>
<accession>A0A4S8QMY1</accession>
<dbReference type="Proteomes" id="UP000308760">
    <property type="component" value="Unassembled WGS sequence"/>
</dbReference>
<dbReference type="AlphaFoldDB" id="A0A4S8QMY1"/>
<dbReference type="RefSeq" id="WP_136533364.1">
    <property type="nucleotide sequence ID" value="NZ_STGY01000016.1"/>
</dbReference>